<gene>
    <name evidence="6" type="ORF">Kalk_07305</name>
</gene>
<evidence type="ECO:0000256" key="3">
    <source>
        <dbReference type="ARBA" id="ARBA00034247"/>
    </source>
</evidence>
<dbReference type="KEGG" id="kak:Kalk_07305"/>
<dbReference type="OrthoDB" id="9759607at2"/>
<dbReference type="SMART" id="SM00267">
    <property type="entry name" value="GGDEF"/>
    <property type="match status" value="1"/>
</dbReference>
<keyword evidence="4" id="KW-1133">Transmembrane helix</keyword>
<dbReference type="PANTHER" id="PTHR45138:SF9">
    <property type="entry name" value="DIGUANYLATE CYCLASE DGCM-RELATED"/>
    <property type="match status" value="1"/>
</dbReference>
<dbReference type="Pfam" id="PF00990">
    <property type="entry name" value="GGDEF"/>
    <property type="match status" value="1"/>
</dbReference>
<feature type="transmembrane region" description="Helical" evidence="4">
    <location>
        <begin position="183"/>
        <end position="200"/>
    </location>
</feature>
<dbReference type="SUPFAM" id="SSF55073">
    <property type="entry name" value="Nucleotide cyclase"/>
    <property type="match status" value="1"/>
</dbReference>
<sequence length="389" mass="43925">MLQTIRHFLIHATPAQRCILVVCLDTPFLIAFMVSQSAGLFVPEWRAMMVPKYVILGNVVLGSILLMQWAMVALLWRQRLSPQARPRTYTFLVTIIGIAFAYEAFIWGNLTYPTSMVIVGIVPIGILIFDLRSVGIAMIVGLTFYWANDLAIYAGLLDYAPAYRPSAFAGGEHHFMAEMLRTGVLYTSVVAYGLIAWVLFDQYDYHRSNLSTLSRLDTLTGLSNRRYFMQRLEEECERQRRTHQPLCLVMIDADHFKRINDTYGHLMGDAVLRGLADVLSRHMRVPADLPARVGGEEFAILMPETDLDGALKVCRRVEKSLQTLPFFCSGKSFTVTLSMGVVESHDLLPENLLHYADANLYKAKAQGRDMTIATVEEEVLFRERLASTA</sequence>
<evidence type="ECO:0000259" key="5">
    <source>
        <dbReference type="PROSITE" id="PS50887"/>
    </source>
</evidence>
<organism evidence="6 7">
    <name type="scientific">Ketobacter alkanivorans</name>
    <dbReference type="NCBI Taxonomy" id="1917421"/>
    <lineage>
        <taxon>Bacteria</taxon>
        <taxon>Pseudomonadati</taxon>
        <taxon>Pseudomonadota</taxon>
        <taxon>Gammaproteobacteria</taxon>
        <taxon>Pseudomonadales</taxon>
        <taxon>Ketobacteraceae</taxon>
        <taxon>Ketobacter</taxon>
    </lineage>
</organism>
<dbReference type="InterPro" id="IPR029787">
    <property type="entry name" value="Nucleotide_cyclase"/>
</dbReference>
<dbReference type="InterPro" id="IPR000160">
    <property type="entry name" value="GGDEF_dom"/>
</dbReference>
<reference evidence="7" key="1">
    <citation type="submission" date="2017-08" db="EMBL/GenBank/DDBJ databases">
        <title>Direct submision.</title>
        <authorList>
            <person name="Kim S.-J."/>
            <person name="Rhee S.-K."/>
        </authorList>
    </citation>
    <scope>NUCLEOTIDE SEQUENCE [LARGE SCALE GENOMIC DNA]</scope>
    <source>
        <strain evidence="7">GI5</strain>
    </source>
</reference>
<dbReference type="InterPro" id="IPR050469">
    <property type="entry name" value="Diguanylate_Cyclase"/>
</dbReference>
<dbReference type="AlphaFoldDB" id="A0A2K9LIP2"/>
<feature type="transmembrane region" description="Helical" evidence="4">
    <location>
        <begin position="136"/>
        <end position="156"/>
    </location>
</feature>
<name>A0A2K9LIP2_9GAMM</name>
<dbReference type="InterPro" id="IPR043128">
    <property type="entry name" value="Rev_trsase/Diguanyl_cyclase"/>
</dbReference>
<keyword evidence="4" id="KW-0472">Membrane</keyword>
<feature type="domain" description="GGDEF" evidence="5">
    <location>
        <begin position="244"/>
        <end position="376"/>
    </location>
</feature>
<feature type="transmembrane region" description="Helical" evidence="4">
    <location>
        <begin position="88"/>
        <end position="106"/>
    </location>
</feature>
<dbReference type="PANTHER" id="PTHR45138">
    <property type="entry name" value="REGULATORY COMPONENTS OF SENSORY TRANSDUCTION SYSTEM"/>
    <property type="match status" value="1"/>
</dbReference>
<dbReference type="CDD" id="cd01949">
    <property type="entry name" value="GGDEF"/>
    <property type="match status" value="1"/>
</dbReference>
<evidence type="ECO:0000256" key="4">
    <source>
        <dbReference type="SAM" id="Phobius"/>
    </source>
</evidence>
<dbReference type="Gene3D" id="3.30.70.270">
    <property type="match status" value="1"/>
</dbReference>
<accession>A0A2K9LIP2</accession>
<comment type="catalytic activity">
    <reaction evidence="3">
        <text>2 GTP = 3',3'-c-di-GMP + 2 diphosphate</text>
        <dbReference type="Rhea" id="RHEA:24898"/>
        <dbReference type="ChEBI" id="CHEBI:33019"/>
        <dbReference type="ChEBI" id="CHEBI:37565"/>
        <dbReference type="ChEBI" id="CHEBI:58805"/>
        <dbReference type="EC" id="2.7.7.65"/>
    </reaction>
</comment>
<evidence type="ECO:0000313" key="6">
    <source>
        <dbReference type="EMBL" id="AUM12229.1"/>
    </source>
</evidence>
<feature type="transmembrane region" description="Helical" evidence="4">
    <location>
        <begin position="53"/>
        <end position="76"/>
    </location>
</feature>
<keyword evidence="7" id="KW-1185">Reference proteome</keyword>
<dbReference type="RefSeq" id="WP_101893565.1">
    <property type="nucleotide sequence ID" value="NZ_CP022684.1"/>
</dbReference>
<feature type="transmembrane region" description="Helical" evidence="4">
    <location>
        <begin position="20"/>
        <end position="41"/>
    </location>
</feature>
<dbReference type="PROSITE" id="PS50887">
    <property type="entry name" value="GGDEF"/>
    <property type="match status" value="1"/>
</dbReference>
<dbReference type="EC" id="2.7.7.65" evidence="2"/>
<dbReference type="NCBIfam" id="TIGR00254">
    <property type="entry name" value="GGDEF"/>
    <property type="match status" value="1"/>
</dbReference>
<dbReference type="GO" id="GO:0052621">
    <property type="term" value="F:diguanylate cyclase activity"/>
    <property type="evidence" value="ECO:0007669"/>
    <property type="project" value="UniProtKB-EC"/>
</dbReference>
<feature type="transmembrane region" description="Helical" evidence="4">
    <location>
        <begin position="112"/>
        <end position="129"/>
    </location>
</feature>
<evidence type="ECO:0000256" key="1">
    <source>
        <dbReference type="ARBA" id="ARBA00001946"/>
    </source>
</evidence>
<dbReference type="FunFam" id="3.30.70.270:FF:000001">
    <property type="entry name" value="Diguanylate cyclase domain protein"/>
    <property type="match status" value="1"/>
</dbReference>
<dbReference type="EMBL" id="CP022684">
    <property type="protein sequence ID" value="AUM12229.1"/>
    <property type="molecule type" value="Genomic_DNA"/>
</dbReference>
<evidence type="ECO:0000313" key="7">
    <source>
        <dbReference type="Proteomes" id="UP000235116"/>
    </source>
</evidence>
<evidence type="ECO:0000256" key="2">
    <source>
        <dbReference type="ARBA" id="ARBA00012528"/>
    </source>
</evidence>
<protein>
    <recommendedName>
        <fullName evidence="2">diguanylate cyclase</fullName>
        <ecNumber evidence="2">2.7.7.65</ecNumber>
    </recommendedName>
</protein>
<keyword evidence="4" id="KW-0812">Transmembrane</keyword>
<dbReference type="Proteomes" id="UP000235116">
    <property type="component" value="Chromosome"/>
</dbReference>
<comment type="cofactor">
    <cofactor evidence="1">
        <name>Mg(2+)</name>
        <dbReference type="ChEBI" id="CHEBI:18420"/>
    </cofactor>
</comment>
<proteinExistence type="predicted"/>